<organism evidence="2">
    <name type="scientific">Cladocopium goreaui</name>
    <dbReference type="NCBI Taxonomy" id="2562237"/>
    <lineage>
        <taxon>Eukaryota</taxon>
        <taxon>Sar</taxon>
        <taxon>Alveolata</taxon>
        <taxon>Dinophyceae</taxon>
        <taxon>Suessiales</taxon>
        <taxon>Symbiodiniaceae</taxon>
        <taxon>Cladocopium</taxon>
    </lineage>
</organism>
<feature type="region of interest" description="Disordered" evidence="1">
    <location>
        <begin position="1"/>
        <end position="125"/>
    </location>
</feature>
<evidence type="ECO:0000313" key="4">
    <source>
        <dbReference type="Proteomes" id="UP001152797"/>
    </source>
</evidence>
<evidence type="ECO:0000313" key="2">
    <source>
        <dbReference type="EMBL" id="CAI3986996.1"/>
    </source>
</evidence>
<evidence type="ECO:0000256" key="1">
    <source>
        <dbReference type="SAM" id="MobiDB-lite"/>
    </source>
</evidence>
<dbReference type="EMBL" id="CAMXCT010001125">
    <property type="protein sequence ID" value="CAI3986996.1"/>
    <property type="molecule type" value="Genomic_DNA"/>
</dbReference>
<dbReference type="EMBL" id="CAMXCT020001125">
    <property type="protein sequence ID" value="CAL1140371.1"/>
    <property type="molecule type" value="Genomic_DNA"/>
</dbReference>
<protein>
    <submittedName>
        <fullName evidence="2">Uncharacterized protein</fullName>
    </submittedName>
</protein>
<evidence type="ECO:0000313" key="3">
    <source>
        <dbReference type="EMBL" id="CAL4774308.1"/>
    </source>
</evidence>
<gene>
    <name evidence="2" type="ORF">C1SCF055_LOCUS14305</name>
</gene>
<dbReference type="AlphaFoldDB" id="A0A9P1CB14"/>
<feature type="compositionally biased region" description="Basic and acidic residues" evidence="1">
    <location>
        <begin position="41"/>
        <end position="60"/>
    </location>
</feature>
<sequence>MSWYSKRSSQWWQETSGTAEWREKGSADAWADQKGSAWTGRRKDDWKGLGDPQSKSKGDWKGSGPEWSKAGEWRGDSRYGRGEWRSHDTWKSKDWKAEKADRTGQRHQWVAKSEKPPPESINPSRPHVDPAMELEGALVEVEELLGERLESTRELLEHSHRSSREAVERMTYALELLTKLTQNCKVQEDLNNVMRAKDALREMLMWRNFGSKMWLHNKPDPANFNRYDAAVQDDLRQTWTKIEQKLMQELIAGDSWGKLARKLRFCVANQDFSGEHGA</sequence>
<comment type="caution">
    <text evidence="2">The sequence shown here is derived from an EMBL/GenBank/DDBJ whole genome shotgun (WGS) entry which is preliminary data.</text>
</comment>
<dbReference type="EMBL" id="CAMXCT030001125">
    <property type="protein sequence ID" value="CAL4774308.1"/>
    <property type="molecule type" value="Genomic_DNA"/>
</dbReference>
<proteinExistence type="predicted"/>
<reference evidence="3 4" key="2">
    <citation type="submission" date="2024-05" db="EMBL/GenBank/DDBJ databases">
        <authorList>
            <person name="Chen Y."/>
            <person name="Shah S."/>
            <person name="Dougan E. K."/>
            <person name="Thang M."/>
            <person name="Chan C."/>
        </authorList>
    </citation>
    <scope>NUCLEOTIDE SEQUENCE [LARGE SCALE GENOMIC DNA]</scope>
</reference>
<accession>A0A9P1CB14</accession>
<reference evidence="2" key="1">
    <citation type="submission" date="2022-10" db="EMBL/GenBank/DDBJ databases">
        <authorList>
            <person name="Chen Y."/>
            <person name="Dougan E. K."/>
            <person name="Chan C."/>
            <person name="Rhodes N."/>
            <person name="Thang M."/>
        </authorList>
    </citation>
    <scope>NUCLEOTIDE SEQUENCE</scope>
</reference>
<feature type="compositionally biased region" description="Polar residues" evidence="1">
    <location>
        <begin position="1"/>
        <end position="18"/>
    </location>
</feature>
<keyword evidence="4" id="KW-1185">Reference proteome</keyword>
<name>A0A9P1CB14_9DINO</name>
<feature type="compositionally biased region" description="Basic and acidic residues" evidence="1">
    <location>
        <begin position="69"/>
        <end position="104"/>
    </location>
</feature>
<dbReference type="Proteomes" id="UP001152797">
    <property type="component" value="Unassembled WGS sequence"/>
</dbReference>